<feature type="compositionally biased region" description="Basic and acidic residues" evidence="1">
    <location>
        <begin position="91"/>
        <end position="100"/>
    </location>
</feature>
<dbReference type="Proteomes" id="UP000046393">
    <property type="component" value="Unplaced"/>
</dbReference>
<evidence type="ECO:0000313" key="3">
    <source>
        <dbReference type="WBParaSite" id="SMUV_0000708601-mRNA-1"/>
    </source>
</evidence>
<sequence length="298" mass="32248">MDIEKPIRPETLLKRYRNFEMEHNSSNSNLVKVSVLDTTEVNEINNKTDSELLLKPVSAKVSGANSILQNNGTNNTSNKHNNNNNNSKNAISDRNKRKNDDDDVDNDNNNNADNDDAIGDDNEENEDDDNEGREHGATHLSPSATESDAGQFAGDDDEECHDLSPEEKRPRIERPRAQYASSVRRTSAPACLWSATSLFSDQPTTSATASTLSSFQDNLTLLQKLLAKQKMKCSPSASSSPDSGLGHELDVSSSTIPATASPNDVNSQAFTAATAAAAAAAVPFAVWPWLTDLIQVST</sequence>
<feature type="region of interest" description="Disordered" evidence="1">
    <location>
        <begin position="66"/>
        <end position="185"/>
    </location>
</feature>
<dbReference type="STRING" id="451379.A0A0N5AQV9"/>
<reference evidence="3" key="1">
    <citation type="submission" date="2017-02" db="UniProtKB">
        <authorList>
            <consortium name="WormBaseParasite"/>
        </authorList>
    </citation>
    <scope>IDENTIFICATION</scope>
</reference>
<evidence type="ECO:0000256" key="1">
    <source>
        <dbReference type="SAM" id="MobiDB-lite"/>
    </source>
</evidence>
<name>A0A0N5AQV9_9BILA</name>
<feature type="compositionally biased region" description="Acidic residues" evidence="1">
    <location>
        <begin position="113"/>
        <end position="131"/>
    </location>
</feature>
<protein>
    <submittedName>
        <fullName evidence="3">Homeobox protein prospero</fullName>
    </submittedName>
</protein>
<feature type="compositionally biased region" description="Low complexity" evidence="1">
    <location>
        <begin position="70"/>
        <end position="89"/>
    </location>
</feature>
<feature type="region of interest" description="Disordered" evidence="1">
    <location>
        <begin position="233"/>
        <end position="257"/>
    </location>
</feature>
<keyword evidence="2" id="KW-1185">Reference proteome</keyword>
<proteinExistence type="predicted"/>
<accession>A0A0N5AQV9</accession>
<feature type="compositionally biased region" description="Basic and acidic residues" evidence="1">
    <location>
        <begin position="161"/>
        <end position="176"/>
    </location>
</feature>
<evidence type="ECO:0000313" key="2">
    <source>
        <dbReference type="Proteomes" id="UP000046393"/>
    </source>
</evidence>
<dbReference type="AlphaFoldDB" id="A0A0N5AQV9"/>
<dbReference type="WBParaSite" id="SMUV_0000708601-mRNA-1">
    <property type="protein sequence ID" value="SMUV_0000708601-mRNA-1"/>
    <property type="gene ID" value="SMUV_0000708601"/>
</dbReference>
<organism evidence="2 3">
    <name type="scientific">Syphacia muris</name>
    <dbReference type="NCBI Taxonomy" id="451379"/>
    <lineage>
        <taxon>Eukaryota</taxon>
        <taxon>Metazoa</taxon>
        <taxon>Ecdysozoa</taxon>
        <taxon>Nematoda</taxon>
        <taxon>Chromadorea</taxon>
        <taxon>Rhabditida</taxon>
        <taxon>Spirurina</taxon>
        <taxon>Oxyuridomorpha</taxon>
        <taxon>Oxyuroidea</taxon>
        <taxon>Oxyuridae</taxon>
        <taxon>Syphacia</taxon>
    </lineage>
</organism>
<feature type="compositionally biased region" description="Low complexity" evidence="1">
    <location>
        <begin position="233"/>
        <end position="243"/>
    </location>
</feature>